<sequence length="239" mass="26421">MITTFQAFRLALPLKTPVVLTDFAPTLDALVYEALSQRSPAASREELLQEMRTYLQFNEQYGVFHASAMRFGLTLQRGLTAATYVRTDRHTPEKLSSEMFAPNGARGKYTRLQLAGGPTKNRLREMPAYSAPYAVFDGFGNPYAIKSLLEFFVLGIGYDAQNCQMGAFDDVHIAPDLEEDSSLLLSDTANRPLPASSGVKGVPGLSPLLPPYYLPEKQSVVTPQRVRSELISNLINNLI</sequence>
<organism evidence="1 2">
    <name type="scientific">Aeromonas veronii</name>
    <dbReference type="NCBI Taxonomy" id="654"/>
    <lineage>
        <taxon>Bacteria</taxon>
        <taxon>Pseudomonadati</taxon>
        <taxon>Pseudomonadota</taxon>
        <taxon>Gammaproteobacteria</taxon>
        <taxon>Aeromonadales</taxon>
        <taxon>Aeromonadaceae</taxon>
        <taxon>Aeromonas</taxon>
    </lineage>
</organism>
<dbReference type="Proteomes" id="UP000309618">
    <property type="component" value="Unassembled WGS sequence"/>
</dbReference>
<reference evidence="1 2" key="1">
    <citation type="submission" date="2019-04" db="EMBL/GenBank/DDBJ databases">
        <title>Comparative genomics of Aeromonas veronii strains pathogenic to fish.</title>
        <authorList>
            <person name="Cascarano M.C."/>
            <person name="Smyrli M."/>
            <person name="Katharios P."/>
        </authorList>
    </citation>
    <scope>NUCLEOTIDE SEQUENCE [LARGE SCALE GENOMIC DNA]</scope>
    <source>
        <strain evidence="1 2">XU1</strain>
    </source>
</reference>
<proteinExistence type="predicted"/>
<evidence type="ECO:0000313" key="1">
    <source>
        <dbReference type="EMBL" id="THJ45075.1"/>
    </source>
</evidence>
<dbReference type="RefSeq" id="WP_136501898.1">
    <property type="nucleotide sequence ID" value="NZ_SSUX01000008.1"/>
</dbReference>
<name>A0A4S5CL00_AERVE</name>
<accession>A0A4S5CL00</accession>
<dbReference type="AlphaFoldDB" id="A0A4S5CL00"/>
<protein>
    <submittedName>
        <fullName evidence="1">Uncharacterized protein</fullName>
    </submittedName>
</protein>
<gene>
    <name evidence="1" type="ORF">E8Q35_12910</name>
</gene>
<comment type="caution">
    <text evidence="1">The sequence shown here is derived from an EMBL/GenBank/DDBJ whole genome shotgun (WGS) entry which is preliminary data.</text>
</comment>
<evidence type="ECO:0000313" key="2">
    <source>
        <dbReference type="Proteomes" id="UP000309618"/>
    </source>
</evidence>
<dbReference type="EMBL" id="SSUX01000008">
    <property type="protein sequence ID" value="THJ45075.1"/>
    <property type="molecule type" value="Genomic_DNA"/>
</dbReference>